<sequence length="196" mass="21729">MRHSVLNFNKSFYGECKYDPNAALRYGFHKTDDCQHFEKAFLCVRKCLDLKFDIAYADKNCDCTCHKKSDKAKYTLALASMQTKYKSGAPTTTVPAWAQKSTREVSLQELESSADNLTKVNSDPKEATILVMKHSTEMATEVYSEPRAPTVQVSESSTVAKTEKSDSVSIDINAEDTIVTTAAAISETKETVTEAN</sequence>
<accession>A0ACC1DD56</accession>
<proteinExistence type="predicted"/>
<dbReference type="EMBL" id="CM034390">
    <property type="protein sequence ID" value="KAJ0181874.1"/>
    <property type="molecule type" value="Genomic_DNA"/>
</dbReference>
<comment type="caution">
    <text evidence="1">The sequence shown here is derived from an EMBL/GenBank/DDBJ whole genome shotgun (WGS) entry which is preliminary data.</text>
</comment>
<keyword evidence="2" id="KW-1185">Reference proteome</keyword>
<dbReference type="Proteomes" id="UP000824533">
    <property type="component" value="Linkage Group LG04"/>
</dbReference>
<name>A0ACC1DD56_9NEOP</name>
<evidence type="ECO:0000313" key="1">
    <source>
        <dbReference type="EMBL" id="KAJ0181874.1"/>
    </source>
</evidence>
<reference evidence="1 2" key="1">
    <citation type="journal article" date="2021" name="Front. Genet.">
        <title>Chromosome-Level Genome Assembly Reveals Significant Gene Expansion in the Toll and IMD Signaling Pathways of Dendrolimus kikuchii.</title>
        <authorList>
            <person name="Zhou J."/>
            <person name="Wu P."/>
            <person name="Xiong Z."/>
            <person name="Liu N."/>
            <person name="Zhao N."/>
            <person name="Ji M."/>
            <person name="Qiu Y."/>
            <person name="Yang B."/>
        </authorList>
    </citation>
    <scope>NUCLEOTIDE SEQUENCE [LARGE SCALE GENOMIC DNA]</scope>
    <source>
        <strain evidence="1">Ann1</strain>
    </source>
</reference>
<evidence type="ECO:0000313" key="2">
    <source>
        <dbReference type="Proteomes" id="UP000824533"/>
    </source>
</evidence>
<gene>
    <name evidence="1" type="ORF">K1T71_002596</name>
</gene>
<organism evidence="1 2">
    <name type="scientific">Dendrolimus kikuchii</name>
    <dbReference type="NCBI Taxonomy" id="765133"/>
    <lineage>
        <taxon>Eukaryota</taxon>
        <taxon>Metazoa</taxon>
        <taxon>Ecdysozoa</taxon>
        <taxon>Arthropoda</taxon>
        <taxon>Hexapoda</taxon>
        <taxon>Insecta</taxon>
        <taxon>Pterygota</taxon>
        <taxon>Neoptera</taxon>
        <taxon>Endopterygota</taxon>
        <taxon>Lepidoptera</taxon>
        <taxon>Glossata</taxon>
        <taxon>Ditrysia</taxon>
        <taxon>Bombycoidea</taxon>
        <taxon>Lasiocampidae</taxon>
        <taxon>Dendrolimus</taxon>
    </lineage>
</organism>
<protein>
    <submittedName>
        <fullName evidence="1">Uncharacterized protein</fullName>
    </submittedName>
</protein>